<dbReference type="GO" id="GO:0005524">
    <property type="term" value="F:ATP binding"/>
    <property type="evidence" value="ECO:0007669"/>
    <property type="project" value="InterPro"/>
</dbReference>
<dbReference type="EMBL" id="BRXY01000002">
    <property type="protein sequence ID" value="GMH51275.1"/>
    <property type="molecule type" value="Genomic_DNA"/>
</dbReference>
<evidence type="ECO:0000259" key="1">
    <source>
        <dbReference type="SMART" id="SM00382"/>
    </source>
</evidence>
<dbReference type="Gene3D" id="3.80.10.10">
    <property type="entry name" value="Ribonuclease Inhibitor"/>
    <property type="match status" value="1"/>
</dbReference>
<protein>
    <recommendedName>
        <fullName evidence="1">AAA+ ATPase domain-containing protein</fullName>
    </recommendedName>
</protein>
<dbReference type="InterPro" id="IPR003593">
    <property type="entry name" value="AAA+_ATPase"/>
</dbReference>
<dbReference type="Pfam" id="PF00004">
    <property type="entry name" value="AAA"/>
    <property type="match status" value="1"/>
</dbReference>
<accession>A0A9W7DR56</accession>
<comment type="caution">
    <text evidence="2">The sequence shown here is derived from an EMBL/GenBank/DDBJ whole genome shotgun (WGS) entry which is preliminary data.</text>
</comment>
<sequence>MPPQEDVSEDDQDTINDPNTISVQIHISKAASDLLEQQPNLFPRGEAFKETVERLWKAHIEKLQAKASRKRFSKKRSNGKLDSLFAHHRHYLEELSYSAEAANIDIDKIIEKKSSADEVANTAPILLTPPICEDFVFVIKWPEEHKVTFEETFNLQQSYKIDDKLTSGTATLIYHQILRLWGNHKEAPPMLNEEQVKAAFAKTEKELAGIIPPRSLLLYGPPGTGKTTLARELLKSAGVFTIWLGTAAELKRPYIGQTEQILEHLFSVAQKNPALLCVIFFYEFDNITEKRGEKSSDHKNDWISLLLRVIGSEDYPNLLLIGSTNRKSAMDEAILRPGRVDEHFFFGALQSDARLKLLKEKCKLNAVHRNYNSHLLKVVTMNFSGSAITRTASRLAIEARFQSEELQFDSILRIIGQTNDSDDRALLKSSDITRLHKANLVAGISFPEIDRKGVLGMWSLESNSWKFSSNSGYDPVQLPSDLGTQTSMLTIVSCVALKSGATYVHRLDATTLKLHTDTQVDKDYLTIVFDETEQYSRLDQGGAIIVVDVDDIVGVTEQRAVSDYEWQLQNDEDGGTSRQKVQVKKRTDPIVASAVKKGSGSCFRYKKNVDKDGDEDYIDGKITAVGTREQTVEVSTAFKRPEMLAMLLKKLEKNASWDQDRKFGFILIVRNPLLRRHFSKYWDEDEEDDEDGVEEDVGGGTPEVRNEAAEKVTKDKKAIRKLDRSFGKDEVWICEDKRVKYERLSGRLYEIDWSGCGLSGRINAKALKKLDALKVLKLHNNSITGSIVGIDDLQHLQELTLYQNSMDGPLTCEKPRTLPKCELLRGDDNTPERNNWSMEACPDRFVIQMERNFLRISARKLGKKNIWLEQGNGPEGNWRGVIYNDAGRVYGIEWTGCELRGAVPEEMKRLAALEFVFLPHNEHLSLDNLNLPEKLGKAINTLPGVPLWVSQYLYDGYLILYLAYAFGKD</sequence>
<dbReference type="InterPro" id="IPR050168">
    <property type="entry name" value="AAA_ATPase_domain"/>
</dbReference>
<keyword evidence="3" id="KW-1185">Reference proteome</keyword>
<dbReference type="OrthoDB" id="192537at2759"/>
<dbReference type="InterPro" id="IPR003959">
    <property type="entry name" value="ATPase_AAA_core"/>
</dbReference>
<dbReference type="PANTHER" id="PTHR23077">
    <property type="entry name" value="AAA-FAMILY ATPASE"/>
    <property type="match status" value="1"/>
</dbReference>
<dbReference type="InterPro" id="IPR032675">
    <property type="entry name" value="LRR_dom_sf"/>
</dbReference>
<dbReference type="PANTHER" id="PTHR23077:SF117">
    <property type="entry name" value="AAA+ ATPASE DOMAIN-CONTAINING PROTEIN"/>
    <property type="match status" value="1"/>
</dbReference>
<organism evidence="2 3">
    <name type="scientific">Triparma strigata</name>
    <dbReference type="NCBI Taxonomy" id="1606541"/>
    <lineage>
        <taxon>Eukaryota</taxon>
        <taxon>Sar</taxon>
        <taxon>Stramenopiles</taxon>
        <taxon>Ochrophyta</taxon>
        <taxon>Bolidophyceae</taxon>
        <taxon>Parmales</taxon>
        <taxon>Triparmaceae</taxon>
        <taxon>Triparma</taxon>
    </lineage>
</organism>
<dbReference type="SUPFAM" id="SSF52540">
    <property type="entry name" value="P-loop containing nucleoside triphosphate hydrolases"/>
    <property type="match status" value="1"/>
</dbReference>
<dbReference type="Proteomes" id="UP001165085">
    <property type="component" value="Unassembled WGS sequence"/>
</dbReference>
<dbReference type="Gene3D" id="3.40.50.300">
    <property type="entry name" value="P-loop containing nucleotide triphosphate hydrolases"/>
    <property type="match status" value="1"/>
</dbReference>
<reference evidence="3" key="1">
    <citation type="journal article" date="2023" name="Commun. Biol.">
        <title>Genome analysis of Parmales, the sister group of diatoms, reveals the evolutionary specialization of diatoms from phago-mixotrophs to photoautotrophs.</title>
        <authorList>
            <person name="Ban H."/>
            <person name="Sato S."/>
            <person name="Yoshikawa S."/>
            <person name="Yamada K."/>
            <person name="Nakamura Y."/>
            <person name="Ichinomiya M."/>
            <person name="Sato N."/>
            <person name="Blanc-Mathieu R."/>
            <person name="Endo H."/>
            <person name="Kuwata A."/>
            <person name="Ogata H."/>
        </authorList>
    </citation>
    <scope>NUCLEOTIDE SEQUENCE [LARGE SCALE GENOMIC DNA]</scope>
    <source>
        <strain evidence="3">NIES 3701</strain>
    </source>
</reference>
<dbReference type="AlphaFoldDB" id="A0A9W7DR56"/>
<name>A0A9W7DR56_9STRA</name>
<evidence type="ECO:0000313" key="3">
    <source>
        <dbReference type="Proteomes" id="UP001165085"/>
    </source>
</evidence>
<dbReference type="SUPFAM" id="SSF52058">
    <property type="entry name" value="L domain-like"/>
    <property type="match status" value="1"/>
</dbReference>
<proteinExistence type="predicted"/>
<evidence type="ECO:0000313" key="2">
    <source>
        <dbReference type="EMBL" id="GMH51275.1"/>
    </source>
</evidence>
<feature type="domain" description="AAA+ ATPase" evidence="1">
    <location>
        <begin position="212"/>
        <end position="350"/>
    </location>
</feature>
<dbReference type="InterPro" id="IPR027417">
    <property type="entry name" value="P-loop_NTPase"/>
</dbReference>
<gene>
    <name evidence="2" type="ORF">TrST_g10862</name>
</gene>
<dbReference type="GO" id="GO:0016887">
    <property type="term" value="F:ATP hydrolysis activity"/>
    <property type="evidence" value="ECO:0007669"/>
    <property type="project" value="InterPro"/>
</dbReference>
<dbReference type="SMART" id="SM00382">
    <property type="entry name" value="AAA"/>
    <property type="match status" value="1"/>
</dbReference>